<keyword evidence="3" id="KW-1185">Reference proteome</keyword>
<name>A0A5J5KXY9_9MICC</name>
<gene>
    <name evidence="2" type="ORF">FCK90_07925</name>
</gene>
<dbReference type="AlphaFoldDB" id="A0A5J5KXY9"/>
<protein>
    <submittedName>
        <fullName evidence="2">PadR family transcriptional regulator</fullName>
    </submittedName>
</protein>
<dbReference type="RefSeq" id="WP_158033753.1">
    <property type="nucleotide sequence ID" value="NZ_ML708616.1"/>
</dbReference>
<dbReference type="Pfam" id="PF03551">
    <property type="entry name" value="PadR"/>
    <property type="match status" value="1"/>
</dbReference>
<dbReference type="InterPro" id="IPR036390">
    <property type="entry name" value="WH_DNA-bd_sf"/>
</dbReference>
<dbReference type="Proteomes" id="UP000325957">
    <property type="component" value="Unassembled WGS sequence"/>
</dbReference>
<dbReference type="Gene3D" id="1.10.10.10">
    <property type="entry name" value="Winged helix-like DNA-binding domain superfamily/Winged helix DNA-binding domain"/>
    <property type="match status" value="1"/>
</dbReference>
<organism evidence="2 3">
    <name type="scientific">Kocuria coralli</name>
    <dbReference type="NCBI Taxonomy" id="1461025"/>
    <lineage>
        <taxon>Bacteria</taxon>
        <taxon>Bacillati</taxon>
        <taxon>Actinomycetota</taxon>
        <taxon>Actinomycetes</taxon>
        <taxon>Micrococcales</taxon>
        <taxon>Micrococcaceae</taxon>
        <taxon>Kocuria</taxon>
    </lineage>
</organism>
<dbReference type="OrthoDB" id="122286at2"/>
<dbReference type="InterPro" id="IPR036388">
    <property type="entry name" value="WH-like_DNA-bd_sf"/>
</dbReference>
<dbReference type="EMBL" id="SZWF01000007">
    <property type="protein sequence ID" value="KAA9394382.1"/>
    <property type="molecule type" value="Genomic_DNA"/>
</dbReference>
<reference evidence="2 3" key="1">
    <citation type="submission" date="2019-05" db="EMBL/GenBank/DDBJ databases">
        <title>Kocuria coralli sp. nov., a novel actinobacterium isolated from coral reef seawater.</title>
        <authorList>
            <person name="Li J."/>
        </authorList>
    </citation>
    <scope>NUCLEOTIDE SEQUENCE [LARGE SCALE GENOMIC DNA]</scope>
    <source>
        <strain evidence="2 3">SCSIO 13007</strain>
    </source>
</reference>
<evidence type="ECO:0000313" key="2">
    <source>
        <dbReference type="EMBL" id="KAA9394382.1"/>
    </source>
</evidence>
<accession>A0A5J5KXY9</accession>
<evidence type="ECO:0000259" key="1">
    <source>
        <dbReference type="Pfam" id="PF03551"/>
    </source>
</evidence>
<dbReference type="PANTHER" id="PTHR33169:SF14">
    <property type="entry name" value="TRANSCRIPTIONAL REGULATOR RV3488"/>
    <property type="match status" value="1"/>
</dbReference>
<proteinExistence type="predicted"/>
<evidence type="ECO:0000313" key="3">
    <source>
        <dbReference type="Proteomes" id="UP000325957"/>
    </source>
</evidence>
<dbReference type="InterPro" id="IPR052509">
    <property type="entry name" value="Metal_resp_DNA-bind_regulator"/>
</dbReference>
<dbReference type="SUPFAM" id="SSF46785">
    <property type="entry name" value="Winged helix' DNA-binding domain"/>
    <property type="match status" value="1"/>
</dbReference>
<dbReference type="PANTHER" id="PTHR33169">
    <property type="entry name" value="PADR-FAMILY TRANSCRIPTIONAL REGULATOR"/>
    <property type="match status" value="1"/>
</dbReference>
<comment type="caution">
    <text evidence="2">The sequence shown here is derived from an EMBL/GenBank/DDBJ whole genome shotgun (WGS) entry which is preliminary data.</text>
</comment>
<sequence length="120" mass="13554">MTEGEAQAEAYSTHLQEVRRGTVVLACLYLLRDAGYGYGLLEALQAAGFQTDANTLYPLLRRLEKQGYLTSAWNTDEARPRKFYRTSPEGERLAEALADEWHTLTRAIDGVTRTARKDRS</sequence>
<feature type="domain" description="Transcription regulator PadR N-terminal" evidence="1">
    <location>
        <begin position="28"/>
        <end position="93"/>
    </location>
</feature>
<dbReference type="InterPro" id="IPR005149">
    <property type="entry name" value="Tscrpt_reg_PadR_N"/>
</dbReference>